<dbReference type="AlphaFoldDB" id="A0A076ET81"/>
<sequence length="338" mass="36945">MTDGFHDALVTHTAEDMPEKFFDRFMFNLHPDGAAAPSVILGAGVYPPRNVVDGFVVLTTESEQRNLRFSTEHSDTDGASVGPLTWETVEDNKTWRIQLGENKTGLELDLLWRARAPYWLGSVDVKNTDGNVTAFDHLFQPGRYEGTLTLDGTTTDVGGWYGLRDRSRGVRTMSGGQGLHIWYQAQFPDRTFGFLLVEDRVGGRILLEGAVMHDDGRLDDIADVRHDLVFTSCNDLASGTVEIVTASGATYRVDADASAGGGFMAGGGYGGHHGKVRGRDHEEFDVYPLDGTVGPTTLDSALTDRCCTFDWDGQTGYGIFEFALSRSSSYAYRASIAT</sequence>
<dbReference type="eggNOG" id="ENOG5033T3Q">
    <property type="taxonomic scope" value="Bacteria"/>
</dbReference>
<dbReference type="EMBL" id="CP008947">
    <property type="protein sequence ID" value="AII08462.1"/>
    <property type="molecule type" value="Genomic_DNA"/>
</dbReference>
<protein>
    <submittedName>
        <fullName evidence="1">Uncharacterized protein</fullName>
    </submittedName>
</protein>
<dbReference type="Proteomes" id="UP000028488">
    <property type="component" value="Chromosome"/>
</dbReference>
<evidence type="ECO:0000313" key="1">
    <source>
        <dbReference type="EMBL" id="AII08462.1"/>
    </source>
</evidence>
<evidence type="ECO:0000313" key="2">
    <source>
        <dbReference type="Proteomes" id="UP000028488"/>
    </source>
</evidence>
<reference evidence="1 2" key="1">
    <citation type="submission" date="2014-07" db="EMBL/GenBank/DDBJ databases">
        <title>Genome Sequence of Rhodococcus opacus Strain R7, a Biodegrader of Mono- and Polycyclic Aromatic Hydrocarbons.</title>
        <authorList>
            <person name="Di Gennaro P."/>
            <person name="Zampolli J."/>
            <person name="Presti I."/>
            <person name="Cappelletti M."/>
            <person name="D'Ursi P."/>
            <person name="Orro A."/>
            <person name="Mezzelani A."/>
            <person name="Milanesi L."/>
        </authorList>
    </citation>
    <scope>NUCLEOTIDE SEQUENCE [LARGE SCALE GENOMIC DNA]</scope>
    <source>
        <strain evidence="1 2">R7</strain>
    </source>
</reference>
<gene>
    <name evidence="1" type="ORF">EP51_29135</name>
</gene>
<organism evidence="1 2">
    <name type="scientific">Rhodococcus opacus</name>
    <name type="common">Nocardia opaca</name>
    <dbReference type="NCBI Taxonomy" id="37919"/>
    <lineage>
        <taxon>Bacteria</taxon>
        <taxon>Bacillati</taxon>
        <taxon>Actinomycetota</taxon>
        <taxon>Actinomycetes</taxon>
        <taxon>Mycobacteriales</taxon>
        <taxon>Nocardiaceae</taxon>
        <taxon>Rhodococcus</taxon>
    </lineage>
</organism>
<dbReference type="SUPFAM" id="SSF159245">
    <property type="entry name" value="AttH-like"/>
    <property type="match status" value="1"/>
</dbReference>
<dbReference type="RefSeq" id="WP_128641223.1">
    <property type="nucleotide sequence ID" value="NZ_CP008947.1"/>
</dbReference>
<name>A0A076ET81_RHOOP</name>
<proteinExistence type="predicted"/>
<accession>A0A076ET81</accession>